<dbReference type="PANTHER" id="PTHR33569">
    <property type="entry name" value="UREASE"/>
    <property type="match status" value="1"/>
</dbReference>
<dbReference type="Gene3D" id="2.10.150.10">
    <property type="entry name" value="Urease, beta subunit"/>
    <property type="match status" value="1"/>
</dbReference>
<evidence type="ECO:0000256" key="3">
    <source>
        <dbReference type="HAMAP-Rule" id="MF_01954"/>
    </source>
</evidence>
<comment type="similarity">
    <text evidence="3">Belongs to the urease beta subunit family.</text>
</comment>
<protein>
    <recommendedName>
        <fullName evidence="3">Urease subunit beta</fullName>
        <ecNumber evidence="3">3.5.1.5</ecNumber>
    </recommendedName>
    <alternativeName>
        <fullName evidence="3">Urea amidohydrolase subunit beta</fullName>
    </alternativeName>
</protein>
<dbReference type="CDD" id="cd00407">
    <property type="entry name" value="Urease_beta"/>
    <property type="match status" value="1"/>
</dbReference>
<dbReference type="NCBIfam" id="NF009682">
    <property type="entry name" value="PRK13203.1"/>
    <property type="match status" value="1"/>
</dbReference>
<dbReference type="InterPro" id="IPR036461">
    <property type="entry name" value="Urease_betasu_sf"/>
</dbReference>
<comment type="catalytic activity">
    <reaction evidence="2 3">
        <text>urea + 2 H2O + H(+) = hydrogencarbonate + 2 NH4(+)</text>
        <dbReference type="Rhea" id="RHEA:20557"/>
        <dbReference type="ChEBI" id="CHEBI:15377"/>
        <dbReference type="ChEBI" id="CHEBI:15378"/>
        <dbReference type="ChEBI" id="CHEBI:16199"/>
        <dbReference type="ChEBI" id="CHEBI:17544"/>
        <dbReference type="ChEBI" id="CHEBI:28938"/>
        <dbReference type="EC" id="3.5.1.5"/>
    </reaction>
</comment>
<dbReference type="InterPro" id="IPR002019">
    <property type="entry name" value="Urease_beta-like"/>
</dbReference>
<gene>
    <name evidence="3" type="primary">ureB</name>
    <name evidence="4" type="ORF">EKI59_01700</name>
</gene>
<dbReference type="GO" id="GO:0035550">
    <property type="term" value="C:urease complex"/>
    <property type="evidence" value="ECO:0007669"/>
    <property type="project" value="InterPro"/>
</dbReference>
<accession>A0A6C1TZC1</accession>
<keyword evidence="3" id="KW-0963">Cytoplasm</keyword>
<comment type="subunit">
    <text evidence="3">Heterotrimer of UreA (gamma), UreB (beta) and UreC (alpha) subunits. Three heterotrimers associate to form the active enzyme.</text>
</comment>
<evidence type="ECO:0000313" key="4">
    <source>
        <dbReference type="EMBL" id="TVS30033.1"/>
    </source>
</evidence>
<dbReference type="HAMAP" id="MF_01954">
    <property type="entry name" value="Urease_beta"/>
    <property type="match status" value="1"/>
</dbReference>
<organism evidence="4 5">
    <name type="scientific">Corynebacterium sanguinis</name>
    <dbReference type="NCBI Taxonomy" id="2594913"/>
    <lineage>
        <taxon>Bacteria</taxon>
        <taxon>Bacillati</taxon>
        <taxon>Actinomycetota</taxon>
        <taxon>Actinomycetes</taxon>
        <taxon>Mycobacteriales</taxon>
        <taxon>Corynebacteriaceae</taxon>
        <taxon>Corynebacterium</taxon>
    </lineage>
</organism>
<keyword evidence="1 3" id="KW-0378">Hydrolase</keyword>
<evidence type="ECO:0000256" key="1">
    <source>
        <dbReference type="ARBA" id="ARBA00022801"/>
    </source>
</evidence>
<dbReference type="GO" id="GO:0043419">
    <property type="term" value="P:urea catabolic process"/>
    <property type="evidence" value="ECO:0007669"/>
    <property type="project" value="UniProtKB-UniRule"/>
</dbReference>
<dbReference type="RefSeq" id="WP_144772472.1">
    <property type="nucleotide sequence ID" value="NZ_JALXLQ010000002.1"/>
</dbReference>
<name>A0A6C1TZC1_9CORY</name>
<comment type="caution">
    <text evidence="4">The sequence shown here is derived from an EMBL/GenBank/DDBJ whole genome shotgun (WGS) entry which is preliminary data.</text>
</comment>
<dbReference type="FunFam" id="2.10.150.10:FF:000001">
    <property type="entry name" value="Urease subunit beta"/>
    <property type="match status" value="1"/>
</dbReference>
<dbReference type="Proteomes" id="UP000336646">
    <property type="component" value="Unassembled WGS sequence"/>
</dbReference>
<dbReference type="AlphaFoldDB" id="A0A6C1TZC1"/>
<reference evidence="4 5" key="1">
    <citation type="submission" date="2018-12" db="EMBL/GenBank/DDBJ databases">
        <title>Corynebacterium sanguinis sp. nov., a clinically-associated and environmental corynebacterium.</title>
        <authorList>
            <person name="Gonzales-Siles L."/>
            <person name="Jaen-Luchoro D."/>
            <person name="Cardew S."/>
            <person name="Inganas E."/>
            <person name="Ohlen M."/>
            <person name="Jensie-Markopolous S."/>
            <person name="Pinyeiro-Iglesias B."/>
            <person name="Molin K."/>
            <person name="Skovbjerg S."/>
            <person name="Svensson-Stadler L."/>
            <person name="Funke G."/>
            <person name="Moore E.R.B."/>
        </authorList>
    </citation>
    <scope>NUCLEOTIDE SEQUENCE [LARGE SCALE GENOMIC DNA]</scope>
    <source>
        <strain evidence="4 5">58734</strain>
    </source>
</reference>
<dbReference type="EC" id="3.5.1.5" evidence="3"/>
<comment type="subcellular location">
    <subcellularLocation>
        <location evidence="3">Cytoplasm</location>
    </subcellularLocation>
</comment>
<evidence type="ECO:0000256" key="2">
    <source>
        <dbReference type="ARBA" id="ARBA00047778"/>
    </source>
</evidence>
<evidence type="ECO:0000313" key="5">
    <source>
        <dbReference type="Proteomes" id="UP000336646"/>
    </source>
</evidence>
<sequence length="136" mass="14876">MRPGEYVLASEPIECNAGREAIELEVTNTGDRPVQIGSHYHFAEINPCVVFDRDRALGRRLDIPAGTAVRLEPGDTRTVRLIALGGKRKVYGFHNLVNGPLDVRKPARVNVMGEAGYGFAEYGADLSDPKIVDKEA</sequence>
<comment type="pathway">
    <text evidence="3">Nitrogen metabolism; urea degradation; CO(2) and NH(3) from urea (urease route): step 1/1.</text>
</comment>
<dbReference type="GO" id="GO:0009039">
    <property type="term" value="F:urease activity"/>
    <property type="evidence" value="ECO:0007669"/>
    <property type="project" value="UniProtKB-UniRule"/>
</dbReference>
<dbReference type="NCBIfam" id="TIGR00192">
    <property type="entry name" value="urease_beta"/>
    <property type="match status" value="1"/>
</dbReference>
<dbReference type="UniPathway" id="UPA00258">
    <property type="reaction ID" value="UER00370"/>
</dbReference>
<proteinExistence type="inferred from homology"/>
<dbReference type="EMBL" id="RXIR01000002">
    <property type="protein sequence ID" value="TVS30033.1"/>
    <property type="molecule type" value="Genomic_DNA"/>
</dbReference>
<dbReference type="OrthoDB" id="9797217at2"/>
<dbReference type="SUPFAM" id="SSF51278">
    <property type="entry name" value="Urease, beta-subunit"/>
    <property type="match status" value="1"/>
</dbReference>
<dbReference type="PANTHER" id="PTHR33569:SF1">
    <property type="entry name" value="UREASE"/>
    <property type="match status" value="1"/>
</dbReference>
<dbReference type="Pfam" id="PF00699">
    <property type="entry name" value="Urease_beta"/>
    <property type="match status" value="1"/>
</dbReference>
<dbReference type="InterPro" id="IPR050069">
    <property type="entry name" value="Urease_subunit"/>
</dbReference>